<dbReference type="EMBL" id="KB446560">
    <property type="protein sequence ID" value="EME80998.1"/>
    <property type="molecule type" value="Genomic_DNA"/>
</dbReference>
<sequence>MQAYKAGRLNGGSTRGRPPPARGVEVAPRSNGASAFGSDAMRYVGVRISSPKTISKWRREVWLGCNVMCPLHPDSRCIAERGFD</sequence>
<feature type="region of interest" description="Disordered" evidence="1">
    <location>
        <begin position="1"/>
        <end position="36"/>
    </location>
</feature>
<evidence type="ECO:0000256" key="1">
    <source>
        <dbReference type="SAM" id="MobiDB-lite"/>
    </source>
</evidence>
<dbReference type="AlphaFoldDB" id="M3AV08"/>
<keyword evidence="3" id="KW-1185">Reference proteome</keyword>
<name>M3AV08_PSEFD</name>
<dbReference type="RefSeq" id="XP_007928318.1">
    <property type="nucleotide sequence ID" value="XM_007930127.1"/>
</dbReference>
<gene>
    <name evidence="2" type="ORF">MYCFIDRAFT_176346</name>
</gene>
<proteinExistence type="predicted"/>
<dbReference type="HOGENOM" id="CLU_2528417_0_0_1"/>
<reference evidence="2 3" key="1">
    <citation type="journal article" date="2012" name="PLoS Pathog.">
        <title>Diverse lifestyles and strategies of plant pathogenesis encoded in the genomes of eighteen Dothideomycetes fungi.</title>
        <authorList>
            <person name="Ohm R.A."/>
            <person name="Feau N."/>
            <person name="Henrissat B."/>
            <person name="Schoch C.L."/>
            <person name="Horwitz B.A."/>
            <person name="Barry K.W."/>
            <person name="Condon B.J."/>
            <person name="Copeland A.C."/>
            <person name="Dhillon B."/>
            <person name="Glaser F."/>
            <person name="Hesse C.N."/>
            <person name="Kosti I."/>
            <person name="LaButti K."/>
            <person name="Lindquist E.A."/>
            <person name="Lucas S."/>
            <person name="Salamov A.A."/>
            <person name="Bradshaw R.E."/>
            <person name="Ciuffetti L."/>
            <person name="Hamelin R.C."/>
            <person name="Kema G.H.J."/>
            <person name="Lawrence C."/>
            <person name="Scott J.A."/>
            <person name="Spatafora J.W."/>
            <person name="Turgeon B.G."/>
            <person name="de Wit P.J.G.M."/>
            <person name="Zhong S."/>
            <person name="Goodwin S.B."/>
            <person name="Grigoriev I.V."/>
        </authorList>
    </citation>
    <scope>NUCLEOTIDE SEQUENCE [LARGE SCALE GENOMIC DNA]</scope>
    <source>
        <strain evidence="2 3">CIRAD86</strain>
    </source>
</reference>
<dbReference type="KEGG" id="pfj:MYCFIDRAFT_176346"/>
<evidence type="ECO:0000313" key="3">
    <source>
        <dbReference type="Proteomes" id="UP000016932"/>
    </source>
</evidence>
<evidence type="ECO:0000313" key="2">
    <source>
        <dbReference type="EMBL" id="EME80998.1"/>
    </source>
</evidence>
<dbReference type="VEuPathDB" id="FungiDB:MYCFIDRAFT_176346"/>
<protein>
    <submittedName>
        <fullName evidence="2">Uncharacterized protein</fullName>
    </submittedName>
</protein>
<accession>M3AV08</accession>
<dbReference type="Proteomes" id="UP000016932">
    <property type="component" value="Unassembled WGS sequence"/>
</dbReference>
<organism evidence="2 3">
    <name type="scientific">Pseudocercospora fijiensis (strain CIRAD86)</name>
    <name type="common">Black leaf streak disease fungus</name>
    <name type="synonym">Mycosphaerella fijiensis</name>
    <dbReference type="NCBI Taxonomy" id="383855"/>
    <lineage>
        <taxon>Eukaryota</taxon>
        <taxon>Fungi</taxon>
        <taxon>Dikarya</taxon>
        <taxon>Ascomycota</taxon>
        <taxon>Pezizomycotina</taxon>
        <taxon>Dothideomycetes</taxon>
        <taxon>Dothideomycetidae</taxon>
        <taxon>Mycosphaerellales</taxon>
        <taxon>Mycosphaerellaceae</taxon>
        <taxon>Pseudocercospora</taxon>
    </lineage>
</organism>
<dbReference type="GeneID" id="19333543"/>